<dbReference type="RefSeq" id="WP_149776141.1">
    <property type="nucleotide sequence ID" value="NZ_FQVK01000014.1"/>
</dbReference>
<name>A0A1M4Y5N0_9RHOB</name>
<organism evidence="1 2">
    <name type="scientific">Ruegeria intermedia</name>
    <dbReference type="NCBI Taxonomy" id="996115"/>
    <lineage>
        <taxon>Bacteria</taxon>
        <taxon>Pseudomonadati</taxon>
        <taxon>Pseudomonadota</taxon>
        <taxon>Alphaproteobacteria</taxon>
        <taxon>Rhodobacterales</taxon>
        <taxon>Roseobacteraceae</taxon>
        <taxon>Ruegeria</taxon>
    </lineage>
</organism>
<proteinExistence type="predicted"/>
<dbReference type="AlphaFoldDB" id="A0A1M4Y5N0"/>
<reference evidence="1 2" key="1">
    <citation type="submission" date="2016-11" db="EMBL/GenBank/DDBJ databases">
        <authorList>
            <person name="Varghese N."/>
            <person name="Submissions S."/>
        </authorList>
    </citation>
    <scope>NUCLEOTIDE SEQUENCE [LARGE SCALE GENOMIC DNA]</scope>
    <source>
        <strain evidence="1 2">DSM 29341</strain>
    </source>
</reference>
<protein>
    <submittedName>
        <fullName evidence="1">Uncharacterized protein</fullName>
    </submittedName>
</protein>
<keyword evidence="2" id="KW-1185">Reference proteome</keyword>
<gene>
    <name evidence="1" type="ORF">SAMN05444279_11410</name>
</gene>
<evidence type="ECO:0000313" key="2">
    <source>
        <dbReference type="Proteomes" id="UP000325134"/>
    </source>
</evidence>
<dbReference type="EMBL" id="FQVK01000014">
    <property type="protein sequence ID" value="SHF00926.1"/>
    <property type="molecule type" value="Genomic_DNA"/>
</dbReference>
<dbReference type="Proteomes" id="UP000325134">
    <property type="component" value="Unassembled WGS sequence"/>
</dbReference>
<evidence type="ECO:0000313" key="1">
    <source>
        <dbReference type="EMBL" id="SHF00926.1"/>
    </source>
</evidence>
<sequence>MHSEIERELHDLMLTAVTQGRHLAEEWLTSGAVPTGSTKNRTLEVLKALSERERLLDIDDATIELMGMQIRQVLNEHRDGIGDQAIAGDVDTTWIEDTKTVELVNLAWRWKKFQTAKQSLDDRIAAIRAVESMIASLD</sequence>
<accession>A0A1M4Y5N0</accession>
<dbReference type="OrthoDB" id="7865624at2"/>